<protein>
    <submittedName>
        <fullName evidence="3">Uncharacterized protein</fullName>
    </submittedName>
</protein>
<evidence type="ECO:0000256" key="2">
    <source>
        <dbReference type="SAM" id="MobiDB-lite"/>
    </source>
</evidence>
<proteinExistence type="predicted"/>
<evidence type="ECO:0000313" key="3">
    <source>
        <dbReference type="EMBL" id="CAA0842510.1"/>
    </source>
</evidence>
<feature type="compositionally biased region" description="Low complexity" evidence="2">
    <location>
        <begin position="2006"/>
        <end position="2022"/>
    </location>
</feature>
<feature type="region of interest" description="Disordered" evidence="2">
    <location>
        <begin position="1972"/>
        <end position="2119"/>
    </location>
</feature>
<dbReference type="SUPFAM" id="SSF49785">
    <property type="entry name" value="Galactose-binding domain-like"/>
    <property type="match status" value="1"/>
</dbReference>
<dbReference type="Gene3D" id="2.60.120.260">
    <property type="entry name" value="Galactose-binding domain-like"/>
    <property type="match status" value="1"/>
</dbReference>
<dbReference type="PROSITE" id="PS00444">
    <property type="entry name" value="POLYPRENYL_SYNTHASE_2"/>
    <property type="match status" value="1"/>
</dbReference>
<dbReference type="PANTHER" id="PTHR35833:SF1">
    <property type="entry name" value="GALACTOSE-BINDING DOMAIN-CONTAINING PROTEIN"/>
    <property type="match status" value="1"/>
</dbReference>
<dbReference type="SUPFAM" id="SSF48371">
    <property type="entry name" value="ARM repeat"/>
    <property type="match status" value="1"/>
</dbReference>
<name>A0A9N7P1D0_STRHE</name>
<dbReference type="InterPro" id="IPR016024">
    <property type="entry name" value="ARM-type_fold"/>
</dbReference>
<feature type="compositionally biased region" description="Basic and acidic residues" evidence="2">
    <location>
        <begin position="1989"/>
        <end position="2005"/>
    </location>
</feature>
<evidence type="ECO:0000313" key="4">
    <source>
        <dbReference type="Proteomes" id="UP001153555"/>
    </source>
</evidence>
<dbReference type="EMBL" id="CACSLK010034598">
    <property type="protein sequence ID" value="CAA0842510.1"/>
    <property type="molecule type" value="Genomic_DNA"/>
</dbReference>
<reference evidence="3" key="1">
    <citation type="submission" date="2019-12" db="EMBL/GenBank/DDBJ databases">
        <authorList>
            <person name="Scholes J."/>
        </authorList>
    </citation>
    <scope>NUCLEOTIDE SEQUENCE</scope>
</reference>
<feature type="compositionally biased region" description="Basic and acidic residues" evidence="2">
    <location>
        <begin position="2100"/>
        <end position="2119"/>
    </location>
</feature>
<dbReference type="InterPro" id="IPR033749">
    <property type="entry name" value="Polyprenyl_synt_CS"/>
</dbReference>
<keyword evidence="4" id="KW-1185">Reference proteome</keyword>
<dbReference type="InterPro" id="IPR008979">
    <property type="entry name" value="Galactose-bd-like_sf"/>
</dbReference>
<dbReference type="OrthoDB" id="1739806at2759"/>
<comment type="caution">
    <text evidence="3">The sequence shown here is derived from an EMBL/GenBank/DDBJ whole genome shotgun (WGS) entry which is preliminary data.</text>
</comment>
<comment type="cofactor">
    <cofactor evidence="1">
        <name>Mg(2+)</name>
        <dbReference type="ChEBI" id="CHEBI:18420"/>
    </cofactor>
</comment>
<dbReference type="PANTHER" id="PTHR35833">
    <property type="entry name" value="GALACTOSE-BINDING DOMAIN-LIKE, ARMADILLO-TYPE FOLD PROTEIN-RELATED"/>
    <property type="match status" value="1"/>
</dbReference>
<evidence type="ECO:0000256" key="1">
    <source>
        <dbReference type="ARBA" id="ARBA00001946"/>
    </source>
</evidence>
<feature type="region of interest" description="Disordered" evidence="2">
    <location>
        <begin position="660"/>
        <end position="689"/>
    </location>
</feature>
<dbReference type="Proteomes" id="UP001153555">
    <property type="component" value="Unassembled WGS sequence"/>
</dbReference>
<sequence length="2119" mass="238199">MEVELEPRVKPLTYKVKATSRESPAQKAAHVLDTDLRSHWSTGTNTKEWILLELDEPCLLSHVRIYNKSVLEWEISAGLRYKPETFVKVRSRCEAPRRDMMYQMNYTPCRYVRISCMRGNPIALFFIQLIGIPVPGLEPEFQPVANHLLPHIISQKQEADDMHLRLLQDVTIRLATFLPHLEGDLTSFSEAPEPTMRFLAMLAGPFYPILRIVSERESARLALNASEHEASKTNLSSATLTVSSNFEPRRSRNSSSIFPPISMHLVYRPDAVFILIRKAYKDSNLGNVCKMAARILTKLMGPMRNHEVSTQASDISTSVADDTPKSDPCDPTVLADYSNLFGEEFQIPDDFWDPAYLNILDTAAVEEGIMHVLYASASQPFHCSKLAEHTEEFWFALPLIQALLPALRPIVSGPYQFDDNFSLWNQAYIQNALTQIAATSSSAIYCPLLRACAGYLASFSPSHAKAACVLIDLCAGVLAPWIAQYLAASDSPAFIHSNFLCPELQVDLTVELLEDLLGVIQGARLSFSRGCAALKYIVLALSGNMDDIIGKYKEAKHRILFLLILLEPFLGPSLTPSRGIIPFGNVSSIFTENQEHSCALALNVIRAAIRKSSVLPSLEAEWRKGSVAPSVLLQVLDAQLQLPPGIDNCKFSSSENVDPQASAALSHSSRNGVASSRSNNQESADTKVDVTDINGKVDISEDASLLFAPPELNRMSLIHVHDTKILELSHSNVSLEKKNDIQMKLFNQFPSDVLEAGGGIDFYNMLADYSQLLNYRDCEMRASEFRRLAQDLISKEEIEKDSHDVAIDALLLAAECYINPSFMMSFKDISSEVGKIYLTYFNKNNGPAEISKLFRKKDNDLKLLADIERKRDRVVLEILIEAAELDRKYHKVASGDISEFCVEGEEDAISLSQQDIVSADTITLVRHYQSLLSNFVIKRLQRDSHIEQLPRHEILTWCLLFLLHSATKLSCAPEHVVDVILYLAGSFNLKLKSFYHLLKEGKDESNHVKQHEVQRHWILLHRLVVASSGSDERFTLPISVRNGFRFSNLIPPLAWLQKIPVFSASALPVVRYFGWMAVARNAKQFLRERLFLASDLAQLNCLLSIFSDDLSIVHNVAEQKGRDKPIEEPNSMQNTNMEGGVRSLSHEDGLQSFHALYPDIYKFFPNLKNEFVCFGETILEAVGLQLKFLSSSGVPDLMCWFSDLCSWPFGQTENPQVFSQNKPEYFKGFVAKNAKAVVLYMLEAIIAEHMEAIVPEVPRVVKVLESLCKTSYCDVSFLDSVLCLLKPVIAYSLSKMSDVENSLMDDSCDNFETLCFGELFNNIRYGDNYQGTPIKNGKCQALTIYVLATIFRDLSFRRKIELLQATILWADFADFESSGVFHDYICAYQILMENCRDLLFATSRAWGIIPLTSSSYSDTSISGLDESSSSFMFLNDICNPSSSTDASQKICQLTLEEVKFFSKELEALILKLNPTLEQSWKLHITVSKKLVLMCAECYLYARALILTAEEVSSSSSGQEYRVPNEYLDELPRIWRTSLQALSEMILMLQEKHCWEVASVLLDSLLQVPQCFHLDNVIGDTCSALKIFSTKAPNIYWRLQADKMISLLLSRGIHNICKDEAPLIDLFSTFLGHPEPEQRYIALKHLGRLVGQDPDGGSLFIPRMISSSELLISASEKILCALVSSIWDNIVLMASSDSSLLLRTNATALLINFIPFAEKSKLQSFLAAADSILQCLTTLAQPVCYGPLTQFSLALIASVCLYSPCEDLSLIPESIWRNIESFGMSGTDKCCTSLEKKACEALCRVKNDGEQAKELLKEVLSSSSLKQEDPDFATTRESILQVISNLTSARSYFDFFAKEADRKMMELEEAEIELELLQQEGPIPGSSFDFRDWQKIPLLSTYAKNDNRLQQIKDGIESIERTREAEKELERQQLLELERAKTRELRHNLEMEKEKQAQARLIRDLQREIEQVESGVRSSRREFASSSHSRTRDNRYRERENGRESNESSLRTSTTRSLQSDSTISAISGRGPFSGPIPTILQSRERADECGSSYEENFDGNRDLGDTGSVGDPETVSGLEGQVVGYGPGQRHGSRGSKSRQVVERRERDGRREGKWERKH</sequence>
<accession>A0A9N7P1D0</accession>
<feature type="compositionally biased region" description="Polar residues" evidence="2">
    <location>
        <begin position="660"/>
        <end position="683"/>
    </location>
</feature>
<gene>
    <name evidence="3" type="ORF">SHERM_08372</name>
</gene>
<organism evidence="3 4">
    <name type="scientific">Striga hermonthica</name>
    <name type="common">Purple witchweed</name>
    <name type="synonym">Buchnera hermonthica</name>
    <dbReference type="NCBI Taxonomy" id="68872"/>
    <lineage>
        <taxon>Eukaryota</taxon>
        <taxon>Viridiplantae</taxon>
        <taxon>Streptophyta</taxon>
        <taxon>Embryophyta</taxon>
        <taxon>Tracheophyta</taxon>
        <taxon>Spermatophyta</taxon>
        <taxon>Magnoliopsida</taxon>
        <taxon>eudicotyledons</taxon>
        <taxon>Gunneridae</taxon>
        <taxon>Pentapetalae</taxon>
        <taxon>asterids</taxon>
        <taxon>lamiids</taxon>
        <taxon>Lamiales</taxon>
        <taxon>Orobanchaceae</taxon>
        <taxon>Buchnereae</taxon>
        <taxon>Striga</taxon>
    </lineage>
</organism>